<keyword evidence="1" id="KW-0472">Membrane</keyword>
<evidence type="ECO:0000256" key="1">
    <source>
        <dbReference type="SAM" id="Phobius"/>
    </source>
</evidence>
<name>A0ABS1XPE4_9ACTN</name>
<feature type="transmembrane region" description="Helical" evidence="1">
    <location>
        <begin position="29"/>
        <end position="51"/>
    </location>
</feature>
<feature type="transmembrane region" description="Helical" evidence="1">
    <location>
        <begin position="112"/>
        <end position="132"/>
    </location>
</feature>
<dbReference type="RefSeq" id="WP_203173605.1">
    <property type="nucleotide sequence ID" value="NZ_JAEVHM010000009.1"/>
</dbReference>
<feature type="chain" id="PRO_5047093179" evidence="2">
    <location>
        <begin position="20"/>
        <end position="232"/>
    </location>
</feature>
<protein>
    <submittedName>
        <fullName evidence="3">Uncharacterized protein</fullName>
    </submittedName>
</protein>
<keyword evidence="1" id="KW-1133">Transmembrane helix</keyword>
<sequence>MFVIVLFSVLLLGSASATAVTGPHSPGDTVLVIGGSIFAAILALCSAGAVLHRRSLRPGWRSRLVGAIHAPAARPDETIVIRAAGDEASGLLAAGQFVGWLSAAATRLLTNLWFWTILIGLPQLAFVVAGFVGRGGQLAVNLLLYAFGAPGLVMVAVAAAMAGSAVVFGIDGPFAGLVASCSAEAAPPGTATLLQLEPRVTSTRKGLAHSSLYDDDQVIRYILSAVRTSSHS</sequence>
<reference evidence="3 4" key="1">
    <citation type="submission" date="2021-01" db="EMBL/GenBank/DDBJ databases">
        <title>Draft genome sequence of Micromonospora sp. strain STR1_7.</title>
        <authorList>
            <person name="Karlyshev A."/>
            <person name="Jawad R."/>
        </authorList>
    </citation>
    <scope>NUCLEOTIDE SEQUENCE [LARGE SCALE GENOMIC DNA]</scope>
    <source>
        <strain evidence="3 4">STR1-7</strain>
    </source>
</reference>
<organism evidence="3 4">
    <name type="scientific">Micromonospora parastrephiae</name>
    <dbReference type="NCBI Taxonomy" id="2806101"/>
    <lineage>
        <taxon>Bacteria</taxon>
        <taxon>Bacillati</taxon>
        <taxon>Actinomycetota</taxon>
        <taxon>Actinomycetes</taxon>
        <taxon>Micromonosporales</taxon>
        <taxon>Micromonosporaceae</taxon>
        <taxon>Micromonospora</taxon>
    </lineage>
</organism>
<keyword evidence="1" id="KW-0812">Transmembrane</keyword>
<dbReference type="Proteomes" id="UP000601027">
    <property type="component" value="Unassembled WGS sequence"/>
</dbReference>
<gene>
    <name evidence="3" type="ORF">JNW91_04095</name>
</gene>
<proteinExistence type="predicted"/>
<keyword evidence="4" id="KW-1185">Reference proteome</keyword>
<accession>A0ABS1XPE4</accession>
<feature type="signal peptide" evidence="2">
    <location>
        <begin position="1"/>
        <end position="19"/>
    </location>
</feature>
<comment type="caution">
    <text evidence="3">The sequence shown here is derived from an EMBL/GenBank/DDBJ whole genome shotgun (WGS) entry which is preliminary data.</text>
</comment>
<evidence type="ECO:0000313" key="3">
    <source>
        <dbReference type="EMBL" id="MBM0231131.1"/>
    </source>
</evidence>
<evidence type="ECO:0000313" key="4">
    <source>
        <dbReference type="Proteomes" id="UP000601027"/>
    </source>
</evidence>
<dbReference type="EMBL" id="JAEVHM010000009">
    <property type="protein sequence ID" value="MBM0231131.1"/>
    <property type="molecule type" value="Genomic_DNA"/>
</dbReference>
<feature type="transmembrane region" description="Helical" evidence="1">
    <location>
        <begin position="144"/>
        <end position="170"/>
    </location>
</feature>
<evidence type="ECO:0000256" key="2">
    <source>
        <dbReference type="SAM" id="SignalP"/>
    </source>
</evidence>
<keyword evidence="2" id="KW-0732">Signal</keyword>